<evidence type="ECO:0000313" key="3">
    <source>
        <dbReference type="EMBL" id="KAF9073884.1"/>
    </source>
</evidence>
<feature type="compositionally biased region" description="Basic and acidic residues" evidence="1">
    <location>
        <begin position="520"/>
        <end position="539"/>
    </location>
</feature>
<gene>
    <name evidence="3" type="ORF">BDP27DRAFT_1416952</name>
</gene>
<feature type="region of interest" description="Disordered" evidence="1">
    <location>
        <begin position="1125"/>
        <end position="1153"/>
    </location>
</feature>
<feature type="compositionally biased region" description="Acidic residues" evidence="1">
    <location>
        <begin position="976"/>
        <end position="996"/>
    </location>
</feature>
<dbReference type="InterPro" id="IPR051412">
    <property type="entry name" value="Formin_Homology_Diaphanous_sf"/>
</dbReference>
<feature type="compositionally biased region" description="Pro residues" evidence="1">
    <location>
        <begin position="589"/>
        <end position="607"/>
    </location>
</feature>
<reference evidence="3" key="1">
    <citation type="submission" date="2020-11" db="EMBL/GenBank/DDBJ databases">
        <authorList>
            <consortium name="DOE Joint Genome Institute"/>
            <person name="Ahrendt S."/>
            <person name="Riley R."/>
            <person name="Andreopoulos W."/>
            <person name="Labutti K."/>
            <person name="Pangilinan J."/>
            <person name="Ruiz-Duenas F.J."/>
            <person name="Barrasa J.M."/>
            <person name="Sanchez-Garcia M."/>
            <person name="Camarero S."/>
            <person name="Miyauchi S."/>
            <person name="Serrano A."/>
            <person name="Linde D."/>
            <person name="Babiker R."/>
            <person name="Drula E."/>
            <person name="Ayuso-Fernandez I."/>
            <person name="Pacheco R."/>
            <person name="Padilla G."/>
            <person name="Ferreira P."/>
            <person name="Barriuso J."/>
            <person name="Kellner H."/>
            <person name="Castanera R."/>
            <person name="Alfaro M."/>
            <person name="Ramirez L."/>
            <person name="Pisabarro A.G."/>
            <person name="Kuo A."/>
            <person name="Tritt A."/>
            <person name="Lipzen A."/>
            <person name="He G."/>
            <person name="Yan M."/>
            <person name="Ng V."/>
            <person name="Cullen D."/>
            <person name="Martin F."/>
            <person name="Rosso M.-N."/>
            <person name="Henrissat B."/>
            <person name="Hibbett D."/>
            <person name="Martinez A.T."/>
            <person name="Grigoriev I.V."/>
        </authorList>
    </citation>
    <scope>NUCLEOTIDE SEQUENCE</scope>
    <source>
        <strain evidence="3">AH 40177</strain>
    </source>
</reference>
<feature type="compositionally biased region" description="Basic and acidic residues" evidence="1">
    <location>
        <begin position="82"/>
        <end position="97"/>
    </location>
</feature>
<dbReference type="InterPro" id="IPR057402">
    <property type="entry name" value="AIM3_BBC1_C"/>
</dbReference>
<feature type="compositionally biased region" description="Low complexity" evidence="1">
    <location>
        <begin position="169"/>
        <end position="186"/>
    </location>
</feature>
<feature type="compositionally biased region" description="Pro residues" evidence="1">
    <location>
        <begin position="937"/>
        <end position="955"/>
    </location>
</feature>
<feature type="region of interest" description="Disordered" evidence="1">
    <location>
        <begin position="1"/>
        <end position="325"/>
    </location>
</feature>
<feature type="compositionally biased region" description="Acidic residues" evidence="1">
    <location>
        <begin position="669"/>
        <end position="679"/>
    </location>
</feature>
<dbReference type="PANTHER" id="PTHR45691:SF6">
    <property type="entry name" value="PROTEIN DIAPHANOUS"/>
    <property type="match status" value="1"/>
</dbReference>
<feature type="compositionally biased region" description="Acidic residues" evidence="1">
    <location>
        <begin position="703"/>
        <end position="723"/>
    </location>
</feature>
<dbReference type="AlphaFoldDB" id="A0A9P5Q326"/>
<feature type="compositionally biased region" description="Pro residues" evidence="1">
    <location>
        <begin position="862"/>
        <end position="871"/>
    </location>
</feature>
<dbReference type="GO" id="GO:0030041">
    <property type="term" value="P:actin filament polymerization"/>
    <property type="evidence" value="ECO:0007669"/>
    <property type="project" value="TreeGrafter"/>
</dbReference>
<dbReference type="Pfam" id="PF25459">
    <property type="entry name" value="AIM3_BBC1_C"/>
    <property type="match status" value="1"/>
</dbReference>
<feature type="compositionally biased region" description="Basic and acidic residues" evidence="1">
    <location>
        <begin position="838"/>
        <end position="850"/>
    </location>
</feature>
<feature type="compositionally biased region" description="Pro residues" evidence="1">
    <location>
        <begin position="561"/>
        <end position="577"/>
    </location>
</feature>
<feature type="compositionally biased region" description="Pro residues" evidence="1">
    <location>
        <begin position="1"/>
        <end position="11"/>
    </location>
</feature>
<feature type="compositionally biased region" description="Basic and acidic residues" evidence="1">
    <location>
        <begin position="958"/>
        <end position="975"/>
    </location>
</feature>
<keyword evidence="4" id="KW-1185">Reference proteome</keyword>
<feature type="compositionally biased region" description="Basic residues" evidence="1">
    <location>
        <begin position="150"/>
        <end position="166"/>
    </location>
</feature>
<evidence type="ECO:0000259" key="2">
    <source>
        <dbReference type="Pfam" id="PF25459"/>
    </source>
</evidence>
<feature type="compositionally biased region" description="Basic and acidic residues" evidence="1">
    <location>
        <begin position="197"/>
        <end position="216"/>
    </location>
</feature>
<dbReference type="OrthoDB" id="207120at2759"/>
<feature type="compositionally biased region" description="Low complexity" evidence="1">
    <location>
        <begin position="1089"/>
        <end position="1101"/>
    </location>
</feature>
<protein>
    <recommendedName>
        <fullName evidence="2">BBC1/AIM3 cysteine proteinase-fold domain-containing protein</fullName>
    </recommendedName>
</protein>
<sequence>MSDQPPPPPKSKPGSLRDRIAAFEKPTASNNAPPPLAPRPKAGQVSWKPKQATPPDSPAATDESPAPANPPKKASGGMSASDAKESIGKGGSLKERMAALQGRGAFGAPAPPVAPKPAIEKPKWKPPPRVASPPHEETEGEKSEEVLPVSKKKGKRKLIRRKKKDKGRATLAARMARLGGARVGMGPPVFGGPAYRKKSEPKVEDMPKDAVLEPKTEGPIVQSPPADSVKSDEETKQDYFEAPERKSSNASSLLSPESTSMPVPSVPRRAGPPRRKAKSPAPPPPDEDQDSVAPVEPTSGDREPEIGQVSIGADPVLETAETPAQVIEQPIMTDLLIDSAPEPSVTSPEPAVSVLVQETPIPTIKAEFPEPELTEVAPVVTQPVTEEAEDVQDEPEGDEAARRKRVAERLAKSGGVNPFAMQRKQSITAESVEETSVPSAPDSPVSQKRASIRRASTDSVPSSPPPPPRRSSQMSITSPPVLPTKKPSVDSIMSRDIISHDDSYDVGSPIPAGISEEPEFERSRAMEEADITEQKREDPQFEADDEDQPEEEDVPQEEPIRVPPPPPKVTTPSPPPVAEYESEEDEVPEPAPPPPPRRSIPPPPRMIPQPVEDEIEPEFHTQPELPPEPPRRLPRHQVFEDEGEMSDAPLPHPNRRSIPPPSLNRAEEVGEGEEDQLSDEDPKPIPASHRMRPPPQPAPEEHLEGEEDTAEVEAEEDELETAEEILPTPPRRARSQEEQPFMQDEPLIVPPPPPKAASTVASISRRRASEQVENTEPATPVASASDESQTIEILDEDDGDPIDPSFYSPPGRRASAATPVAPAPEPESNPVEDEVDEEQARRRTIAERMAKLGGLKFGAAPIPVPRPPPPPRHQEPEGEAPVEENSVEDAPDALNEEEEERARKERIAAKMATMAPSSRPRREISEDSQGHQAPAPSSRPPPRHVAPPPPPPPPQDIDSEHESLPTSDEGVRVEAEESEMEEVNYEDAVEEREEETGPPPPIPGREGREVRRISVQRPPVPTTTPSRKSSAQYSRTDDTLTSRKSSASHPPLPTSNSDYVMVEGSDDDESPPPPPPPRATRPSVPHPSAPSNIPPSESISSQWEMPSIPSVDFGANADLSLSWTDDMASSTSSAPPPPSAKSMNQAPPKPATNLTADDLVAVWGRVGVQVCENATKLYDQSKKALIGDGTYHGFIEATLRDVPNAAGISGQDYGYLVYMQSGASVQKRLSDIMPGDIVWMHDAKLKGHKGLQKL</sequence>
<organism evidence="3 4">
    <name type="scientific">Rhodocollybia butyracea</name>
    <dbReference type="NCBI Taxonomy" id="206335"/>
    <lineage>
        <taxon>Eukaryota</taxon>
        <taxon>Fungi</taxon>
        <taxon>Dikarya</taxon>
        <taxon>Basidiomycota</taxon>
        <taxon>Agaricomycotina</taxon>
        <taxon>Agaricomycetes</taxon>
        <taxon>Agaricomycetidae</taxon>
        <taxon>Agaricales</taxon>
        <taxon>Marasmiineae</taxon>
        <taxon>Omphalotaceae</taxon>
        <taxon>Rhodocollybia</taxon>
    </lineage>
</organism>
<evidence type="ECO:0000313" key="4">
    <source>
        <dbReference type="Proteomes" id="UP000772434"/>
    </source>
</evidence>
<feature type="compositionally biased region" description="Acidic residues" evidence="1">
    <location>
        <begin position="386"/>
        <end position="398"/>
    </location>
</feature>
<feature type="compositionally biased region" description="Basic and acidic residues" evidence="1">
    <location>
        <begin position="134"/>
        <end position="145"/>
    </location>
</feature>
<dbReference type="Proteomes" id="UP000772434">
    <property type="component" value="Unassembled WGS sequence"/>
</dbReference>
<feature type="compositionally biased region" description="Polar residues" evidence="1">
    <location>
        <begin position="1023"/>
        <end position="1034"/>
    </location>
</feature>
<name>A0A9P5Q326_9AGAR</name>
<comment type="caution">
    <text evidence="3">The sequence shown here is derived from an EMBL/GenBank/DDBJ whole genome shotgun (WGS) entry which is preliminary data.</text>
</comment>
<proteinExistence type="predicted"/>
<feature type="compositionally biased region" description="Basic and acidic residues" evidence="1">
    <location>
        <begin position="229"/>
        <end position="247"/>
    </location>
</feature>
<dbReference type="PANTHER" id="PTHR45691">
    <property type="entry name" value="PROTEIN DIAPHANOUS"/>
    <property type="match status" value="1"/>
</dbReference>
<evidence type="ECO:0000256" key="1">
    <source>
        <dbReference type="SAM" id="MobiDB-lite"/>
    </source>
</evidence>
<accession>A0A9P5Q326</accession>
<dbReference type="GO" id="GO:0005884">
    <property type="term" value="C:actin filament"/>
    <property type="evidence" value="ECO:0007669"/>
    <property type="project" value="TreeGrafter"/>
</dbReference>
<feature type="compositionally biased region" description="Pro residues" evidence="1">
    <location>
        <begin position="1071"/>
        <end position="1088"/>
    </location>
</feature>
<feature type="compositionally biased region" description="Polar residues" evidence="1">
    <location>
        <begin position="1042"/>
        <end position="1058"/>
    </location>
</feature>
<feature type="compositionally biased region" description="Basic and acidic residues" evidence="1">
    <location>
        <begin position="920"/>
        <end position="929"/>
    </location>
</feature>
<feature type="region of interest" description="Disordered" evidence="1">
    <location>
        <begin position="366"/>
        <end position="1110"/>
    </location>
</feature>
<dbReference type="EMBL" id="JADNRY010000016">
    <property type="protein sequence ID" value="KAF9073884.1"/>
    <property type="molecule type" value="Genomic_DNA"/>
</dbReference>
<feature type="domain" description="BBC1/AIM3 cysteine proteinase-fold" evidence="2">
    <location>
        <begin position="1149"/>
        <end position="1252"/>
    </location>
</feature>
<feature type="compositionally biased region" description="Low complexity" evidence="1">
    <location>
        <begin position="248"/>
        <end position="260"/>
    </location>
</feature>
<feature type="compositionally biased region" description="Polar residues" evidence="1">
    <location>
        <begin position="423"/>
        <end position="449"/>
    </location>
</feature>
<feature type="compositionally biased region" description="Acidic residues" evidence="1">
    <location>
        <begin position="877"/>
        <end position="899"/>
    </location>
</feature>
<feature type="compositionally biased region" description="Acidic residues" evidence="1">
    <location>
        <begin position="540"/>
        <end position="556"/>
    </location>
</feature>